<keyword evidence="3" id="KW-1185">Reference proteome</keyword>
<accession>A0A143C0F9</accession>
<feature type="signal peptide" evidence="1">
    <location>
        <begin position="1"/>
        <end position="26"/>
    </location>
</feature>
<protein>
    <recommendedName>
        <fullName evidence="4">Secreted protein</fullName>
    </recommendedName>
</protein>
<dbReference type="Proteomes" id="UP000076096">
    <property type="component" value="Chromosome"/>
</dbReference>
<keyword evidence="1" id="KW-0732">Signal</keyword>
<evidence type="ECO:0000313" key="3">
    <source>
        <dbReference type="Proteomes" id="UP000076096"/>
    </source>
</evidence>
<feature type="chain" id="PRO_5007507130" description="Secreted protein" evidence="1">
    <location>
        <begin position="27"/>
        <end position="150"/>
    </location>
</feature>
<gene>
    <name evidence="2" type="ORF">A4E84_14940</name>
</gene>
<evidence type="ECO:0000313" key="2">
    <source>
        <dbReference type="EMBL" id="AMW10690.1"/>
    </source>
</evidence>
<dbReference type="RefSeq" id="WP_062927054.1">
    <property type="nucleotide sequence ID" value="NZ_CP015098.1"/>
</dbReference>
<evidence type="ECO:0008006" key="4">
    <source>
        <dbReference type="Google" id="ProtNLM"/>
    </source>
</evidence>
<sequence length="150" mass="15982">MKLATPMVVATTAFALVAFLGTSASAATLYTERASATSTTPTLDANCNEVTGYENPRATAGLACFRPLGDKFYVRDTLGDGHHIEVRGTVNRTGDNFRCYELGGSSAGWQVCDSFADEIPEHSTIYWEIGLWEGGKLLGTGGDPKFSSTT</sequence>
<evidence type="ECO:0000256" key="1">
    <source>
        <dbReference type="SAM" id="SignalP"/>
    </source>
</evidence>
<proteinExistence type="predicted"/>
<dbReference type="AlphaFoldDB" id="A0A143C0F9"/>
<name>A0A143C0F9_9ACTN</name>
<organism evidence="2 3">
    <name type="scientific">Streptomyces qaidamensis</name>
    <dbReference type="NCBI Taxonomy" id="1783515"/>
    <lineage>
        <taxon>Bacteria</taxon>
        <taxon>Bacillati</taxon>
        <taxon>Actinomycetota</taxon>
        <taxon>Actinomycetes</taxon>
        <taxon>Kitasatosporales</taxon>
        <taxon>Streptomycetaceae</taxon>
        <taxon>Streptomyces</taxon>
        <taxon>Streptomyces aurantiacus group</taxon>
    </lineage>
</organism>
<dbReference type="KEGG" id="stsi:A4E84_14940"/>
<dbReference type="EMBL" id="CP015098">
    <property type="protein sequence ID" value="AMW10690.1"/>
    <property type="molecule type" value="Genomic_DNA"/>
</dbReference>
<reference evidence="3" key="1">
    <citation type="submission" date="2016-04" db="EMBL/GenBank/DDBJ databases">
        <authorList>
            <person name="Zhang B."/>
        </authorList>
    </citation>
    <scope>NUCLEOTIDE SEQUENCE [LARGE SCALE GENOMIC DNA]</scope>
    <source>
        <strain evidence="3">S10</strain>
    </source>
</reference>